<gene>
    <name evidence="1" type="ORF">SAMN06297397_2803</name>
</gene>
<protein>
    <submittedName>
        <fullName evidence="1">Glycosyltransferase involved in cell wall bisynthesis</fullName>
    </submittedName>
</protein>
<evidence type="ECO:0000313" key="2">
    <source>
        <dbReference type="Proteomes" id="UP000192328"/>
    </source>
</evidence>
<sequence>MISIILAVYNGERFLRECLDSLRNQTGCDLQFILVDDGSTDGSGQICEEYAGSDSRFLVFHTENRGLCKAREYGIGIAAEQGAKYIGFIDSDDWAEPDMYRILLEAAETAEADVTECGYYREYPGLTETWLPGDCCANAGDALYDLLKGASHDYVWNKLWRAELLEGFRFQRDGAYADDMTFTWKIYTRIKSVCTVREPLYHYRQVQGSIVHAHNTNLVNRWRVALERYKGLQEEPKKLMTEEQWKTVRENQIRNCVFIAGKNWLYWLEYPKEEREKYREDLREMSCFVRANVPTFGEPDWETPLKICAFLVRYPNKVSLLLARGISVLTAGRKKRLY</sequence>
<accession>A0AC61PPG6</accession>
<name>A0AC61PPG6_9FIRM</name>
<reference evidence="1" key="1">
    <citation type="submission" date="2017-04" db="EMBL/GenBank/DDBJ databases">
        <authorList>
            <person name="Varghese N."/>
            <person name="Submissions S."/>
        </authorList>
    </citation>
    <scope>NUCLEOTIDE SEQUENCE</scope>
    <source>
        <strain evidence="1">WTE2008</strain>
    </source>
</reference>
<dbReference type="Proteomes" id="UP000192328">
    <property type="component" value="Unassembled WGS sequence"/>
</dbReference>
<keyword evidence="2" id="KW-1185">Reference proteome</keyword>
<comment type="caution">
    <text evidence="1">The sequence shown here is derived from an EMBL/GenBank/DDBJ whole genome shotgun (WGS) entry which is preliminary data.</text>
</comment>
<dbReference type="EMBL" id="FWXZ01000007">
    <property type="protein sequence ID" value="SMC83280.1"/>
    <property type="molecule type" value="Genomic_DNA"/>
</dbReference>
<proteinExistence type="predicted"/>
<evidence type="ECO:0000313" key="1">
    <source>
        <dbReference type="EMBL" id="SMC83280.1"/>
    </source>
</evidence>
<organism evidence="1 2">
    <name type="scientific">Aristaeella lactis</name>
    <dbReference type="NCBI Taxonomy" id="3046383"/>
    <lineage>
        <taxon>Bacteria</taxon>
        <taxon>Bacillati</taxon>
        <taxon>Bacillota</taxon>
        <taxon>Clostridia</taxon>
        <taxon>Eubacteriales</taxon>
        <taxon>Aristaeellaceae</taxon>
        <taxon>Aristaeella</taxon>
    </lineage>
</organism>